<dbReference type="RefSeq" id="WP_084282378.1">
    <property type="nucleotide sequence ID" value="NZ_FWXJ01000002.1"/>
</dbReference>
<accession>A0A1W1Y9V8</accession>
<organism evidence="1 2">
    <name type="scientific">Polynucleobacter kasalickyi</name>
    <dbReference type="NCBI Taxonomy" id="1938817"/>
    <lineage>
        <taxon>Bacteria</taxon>
        <taxon>Pseudomonadati</taxon>
        <taxon>Pseudomonadota</taxon>
        <taxon>Betaproteobacteria</taxon>
        <taxon>Burkholderiales</taxon>
        <taxon>Burkholderiaceae</taxon>
        <taxon>Polynucleobacter</taxon>
    </lineage>
</organism>
<evidence type="ECO:0008006" key="3">
    <source>
        <dbReference type="Google" id="ProtNLM"/>
    </source>
</evidence>
<evidence type="ECO:0000313" key="2">
    <source>
        <dbReference type="Proteomes" id="UP000192708"/>
    </source>
</evidence>
<gene>
    <name evidence="1" type="ORF">SAMN06296008_102105</name>
</gene>
<evidence type="ECO:0000313" key="1">
    <source>
        <dbReference type="EMBL" id="SMC32631.1"/>
    </source>
</evidence>
<proteinExistence type="predicted"/>
<sequence>MNLQINLITPTPSALVKNSKFHQETDEFEQCGTWDEIFMLGPQVPLAAIKAIPYQAVNPLEDWAQLELVHLHATRDHLVMVDPVILKITRDEEEALRASIVEVLEHFLFNSVIPTGTSWLFCTNEFGLLKTSTVDLAKGRNIDIWMPKDTEKAGVAKKWRQMQNEIQMIWHDHPVNLARLERGELPINSVWLQGVGSLSQIHPHSFIKFSRELHGNSENLANLAQFLNKPFHTIATEKITRLESGIHYIDGRNQVSPDQWESIWQACIHLLHQEQTKNIHLTTECLGNTLTSQIQLADFKVGFLQNLFFKKSAQQKRFPKWEHFASKLNWQLEESAP</sequence>
<dbReference type="EMBL" id="FWXJ01000002">
    <property type="protein sequence ID" value="SMC32631.1"/>
    <property type="molecule type" value="Genomic_DNA"/>
</dbReference>
<keyword evidence="2" id="KW-1185">Reference proteome</keyword>
<protein>
    <recommendedName>
        <fullName evidence="3">Cofactor-independent phosphoglycerate mutase</fullName>
    </recommendedName>
</protein>
<dbReference type="STRING" id="1938817.SAMN06296008_102105"/>
<dbReference type="Proteomes" id="UP000192708">
    <property type="component" value="Unassembled WGS sequence"/>
</dbReference>
<reference evidence="1 2" key="1">
    <citation type="submission" date="2017-04" db="EMBL/GenBank/DDBJ databases">
        <authorList>
            <person name="Afonso C.L."/>
            <person name="Miller P.J."/>
            <person name="Scott M.A."/>
            <person name="Spackman E."/>
            <person name="Goraichik I."/>
            <person name="Dimitrov K.M."/>
            <person name="Suarez D.L."/>
            <person name="Swayne D.E."/>
        </authorList>
    </citation>
    <scope>NUCLEOTIDE SEQUENCE [LARGE SCALE GENOMIC DNA]</scope>
    <source>
        <strain evidence="1 2">VK13</strain>
    </source>
</reference>
<dbReference type="AlphaFoldDB" id="A0A1W1Y9V8"/>
<dbReference type="OrthoDB" id="5295974at2"/>
<name>A0A1W1Y9V8_9BURK</name>